<organism evidence="2 3">
    <name type="scientific">Nocardia arthritidis</name>
    <dbReference type="NCBI Taxonomy" id="228602"/>
    <lineage>
        <taxon>Bacteria</taxon>
        <taxon>Bacillati</taxon>
        <taxon>Actinomycetota</taxon>
        <taxon>Actinomycetes</taxon>
        <taxon>Mycobacteriales</taxon>
        <taxon>Nocardiaceae</taxon>
        <taxon>Nocardia</taxon>
    </lineage>
</organism>
<accession>A0A6G9YLG6</accession>
<dbReference type="InterPro" id="IPR035992">
    <property type="entry name" value="Ricin_B-like_lectins"/>
</dbReference>
<dbReference type="KEGG" id="nah:F5544_31030"/>
<evidence type="ECO:0000313" key="2">
    <source>
        <dbReference type="EMBL" id="QIS14048.1"/>
    </source>
</evidence>
<dbReference type="SUPFAM" id="SSF50370">
    <property type="entry name" value="Ricin B-like lectins"/>
    <property type="match status" value="1"/>
</dbReference>
<dbReference type="RefSeq" id="WP_167476505.1">
    <property type="nucleotide sequence ID" value="NZ_CP046172.1"/>
</dbReference>
<dbReference type="Gene3D" id="2.80.10.50">
    <property type="match status" value="3"/>
</dbReference>
<dbReference type="Proteomes" id="UP000503540">
    <property type="component" value="Chromosome"/>
</dbReference>
<proteinExistence type="predicted"/>
<dbReference type="Pfam" id="PF14200">
    <property type="entry name" value="RicinB_lectin_2"/>
    <property type="match status" value="2"/>
</dbReference>
<protein>
    <recommendedName>
        <fullName evidence="1">Ricin B lectin domain-containing protein</fullName>
    </recommendedName>
</protein>
<gene>
    <name evidence="2" type="ORF">F5544_31030</name>
</gene>
<dbReference type="SMART" id="SM00458">
    <property type="entry name" value="RICIN"/>
    <property type="match status" value="1"/>
</dbReference>
<evidence type="ECO:0000259" key="1">
    <source>
        <dbReference type="SMART" id="SM00458"/>
    </source>
</evidence>
<dbReference type="InterPro" id="IPR000772">
    <property type="entry name" value="Ricin_B_lectin"/>
</dbReference>
<feature type="domain" description="Ricin B lectin" evidence="1">
    <location>
        <begin position="31"/>
        <end position="169"/>
    </location>
</feature>
<dbReference type="AlphaFoldDB" id="A0A6G9YLG6"/>
<dbReference type="PROSITE" id="PS50231">
    <property type="entry name" value="RICIN_B_LECTIN"/>
    <property type="match status" value="1"/>
</dbReference>
<sequence length="663" mass="73166">MFIRTLDKTICLLDYAVVTNPAPLQVNLAPNDYVITNVGSGKALNVTGGSKDDGANVEQRTPNGTDAQRWALRPTGQADTYFLVNVGSGKALDVTRASKDDGANVEQWTFYGNDNQKWQMVQATDGQSFTLINVGSGKALDVTRASKDDGANVEQYTPNGGDNQRWKFSAPKTTPELSTVTILVSNPDPTTPVTVSELRFTLPVGKAAADLTDHFDEVTYSVAPSADWALTKDSSSGAIIATPAGDHDVTITDTGYAFTLTLAVNTTVGVAELDISEKTDANRKPAKTTILIGKAPYRFTFGDFIPTNLEAETPYTTISNGGNVTLTWRGSQGVGYSLLYDDNPPVDVTNLRSWTSPALNHDTTFYLRASLTTGGHAVNHYLTQTVPVSKPDLELGNLIVRGTLDVDGNSHFSGLDNNFNWDVRTNTVGGDVTITTGALKFGDWKIFKNKWDSLKIQYGGTDIFDAEAVTKKFTVYGDLAAEKNITTGGQLQFDDWQLFKDPSSKHFRIVREGTGDTKDMNVVDINHTDGWFTVYGVFEAEQDIVAQRELQFGEWCLFKDSSSQHFRIVHKGTKDMNVVDISHTDGWFTVYGVLGLEKELKFGNWKIFKNKWDNLKIQYNDTDIFDAEHDTKNFTTYGDIGYENKFLLETSDYPSITFLGYRR</sequence>
<name>A0A6G9YLG6_9NOCA</name>
<dbReference type="EMBL" id="CP046172">
    <property type="protein sequence ID" value="QIS14048.1"/>
    <property type="molecule type" value="Genomic_DNA"/>
</dbReference>
<keyword evidence="3" id="KW-1185">Reference proteome</keyword>
<dbReference type="CDD" id="cd00161">
    <property type="entry name" value="beta-trefoil_Ricin-like"/>
    <property type="match status" value="1"/>
</dbReference>
<reference evidence="2 3" key="1">
    <citation type="journal article" date="2019" name="ACS Chem. Biol.">
        <title>Identification and Mobilization of a Cryptic Antibiotic Biosynthesis Gene Locus from a Human-Pathogenic Nocardia Isolate.</title>
        <authorList>
            <person name="Herisse M."/>
            <person name="Ishida K."/>
            <person name="Porter J.L."/>
            <person name="Howden B."/>
            <person name="Hertweck C."/>
            <person name="Stinear T.P."/>
            <person name="Pidot S.J."/>
        </authorList>
    </citation>
    <scope>NUCLEOTIDE SEQUENCE [LARGE SCALE GENOMIC DNA]</scope>
    <source>
        <strain evidence="2 3">AUSMDU00012717</strain>
    </source>
</reference>
<evidence type="ECO:0000313" key="3">
    <source>
        <dbReference type="Proteomes" id="UP000503540"/>
    </source>
</evidence>